<keyword evidence="2" id="KW-1185">Reference proteome</keyword>
<dbReference type="EMBL" id="UYRU01065585">
    <property type="protein sequence ID" value="VDN16368.1"/>
    <property type="molecule type" value="Genomic_DNA"/>
</dbReference>
<organism evidence="1 2">
    <name type="scientific">Dibothriocephalus latus</name>
    <name type="common">Fish tapeworm</name>
    <name type="synonym">Diphyllobothrium latum</name>
    <dbReference type="NCBI Taxonomy" id="60516"/>
    <lineage>
        <taxon>Eukaryota</taxon>
        <taxon>Metazoa</taxon>
        <taxon>Spiralia</taxon>
        <taxon>Lophotrochozoa</taxon>
        <taxon>Platyhelminthes</taxon>
        <taxon>Cestoda</taxon>
        <taxon>Eucestoda</taxon>
        <taxon>Diphyllobothriidea</taxon>
        <taxon>Diphyllobothriidae</taxon>
        <taxon>Dibothriocephalus</taxon>
    </lineage>
</organism>
<proteinExistence type="predicted"/>
<accession>A0A3P7M290</accession>
<gene>
    <name evidence="1" type="ORF">DILT_LOCUS12199</name>
</gene>
<sequence>MTYRPQEITPGGVDKLRAVAFHGIEEGLPGGLAHSRTPILTEVGEATEDFHPERFNFGGFVRTGFSLE</sequence>
<evidence type="ECO:0000313" key="2">
    <source>
        <dbReference type="Proteomes" id="UP000281553"/>
    </source>
</evidence>
<dbReference type="AlphaFoldDB" id="A0A3P7M290"/>
<evidence type="ECO:0000313" key="1">
    <source>
        <dbReference type="EMBL" id="VDN16368.1"/>
    </source>
</evidence>
<reference evidence="1 2" key="1">
    <citation type="submission" date="2018-11" db="EMBL/GenBank/DDBJ databases">
        <authorList>
            <consortium name="Pathogen Informatics"/>
        </authorList>
    </citation>
    <scope>NUCLEOTIDE SEQUENCE [LARGE SCALE GENOMIC DNA]</scope>
</reference>
<protein>
    <submittedName>
        <fullName evidence="1">Uncharacterized protein</fullName>
    </submittedName>
</protein>
<dbReference type="Proteomes" id="UP000281553">
    <property type="component" value="Unassembled WGS sequence"/>
</dbReference>
<name>A0A3P7M290_DIBLA</name>